<evidence type="ECO:0000256" key="2">
    <source>
        <dbReference type="ARBA" id="ARBA00011738"/>
    </source>
</evidence>
<keyword evidence="4" id="KW-0052">Apoplast</keyword>
<evidence type="ECO:0000256" key="1">
    <source>
        <dbReference type="ARBA" id="ARBA00010746"/>
    </source>
</evidence>
<gene>
    <name evidence="5" type="ORF">HHK36_008670</name>
</gene>
<dbReference type="InterPro" id="IPR004265">
    <property type="entry name" value="Dirigent"/>
</dbReference>
<evidence type="ECO:0000256" key="3">
    <source>
        <dbReference type="ARBA" id="ARBA00022525"/>
    </source>
</evidence>
<reference evidence="5 6" key="1">
    <citation type="submission" date="2020-04" db="EMBL/GenBank/DDBJ databases">
        <title>Plant Genome Project.</title>
        <authorList>
            <person name="Zhang R.-G."/>
        </authorList>
    </citation>
    <scope>NUCLEOTIDE SEQUENCE [LARGE SCALE GENOMIC DNA]</scope>
    <source>
        <strain evidence="5">YNK0</strain>
        <tissue evidence="5">Leaf</tissue>
    </source>
</reference>
<comment type="caution">
    <text evidence="5">The sequence shown here is derived from an EMBL/GenBank/DDBJ whole genome shotgun (WGS) entry which is preliminary data.</text>
</comment>
<dbReference type="Proteomes" id="UP000655225">
    <property type="component" value="Unassembled WGS sequence"/>
</dbReference>
<keyword evidence="3 4" id="KW-0964">Secreted</keyword>
<name>A0A834ZQJ6_TETSI</name>
<protein>
    <recommendedName>
        <fullName evidence="4">Dirigent protein</fullName>
    </recommendedName>
</protein>
<comment type="similarity">
    <text evidence="1 4">Belongs to the plant dirigent protein family.</text>
</comment>
<comment type="subcellular location">
    <subcellularLocation>
        <location evidence="4">Secreted</location>
        <location evidence="4">Extracellular space</location>
        <location evidence="4">Apoplast</location>
    </subcellularLocation>
</comment>
<proteinExistence type="inferred from homology"/>
<keyword evidence="6" id="KW-1185">Reference proteome</keyword>
<organism evidence="5 6">
    <name type="scientific">Tetracentron sinense</name>
    <name type="common">Spur-leaf</name>
    <dbReference type="NCBI Taxonomy" id="13715"/>
    <lineage>
        <taxon>Eukaryota</taxon>
        <taxon>Viridiplantae</taxon>
        <taxon>Streptophyta</taxon>
        <taxon>Embryophyta</taxon>
        <taxon>Tracheophyta</taxon>
        <taxon>Spermatophyta</taxon>
        <taxon>Magnoliopsida</taxon>
        <taxon>Trochodendrales</taxon>
        <taxon>Trochodendraceae</taxon>
        <taxon>Tetracentron</taxon>
    </lineage>
</organism>
<dbReference type="OrthoDB" id="1864232at2759"/>
<comment type="function">
    <text evidence="4">Dirigent proteins impart stereoselectivity on the phenoxy radical-coupling reaction, yielding optically active lignans from two molecules of coniferyl alcohol in the biosynthesis of lignans, flavonolignans, and alkaloids and thus plays a central role in plant secondary metabolism.</text>
</comment>
<dbReference type="Pfam" id="PF03018">
    <property type="entry name" value="Dirigent"/>
    <property type="match status" value="1"/>
</dbReference>
<comment type="subunit">
    <text evidence="2 4">Homodimer.</text>
</comment>
<dbReference type="PANTHER" id="PTHR21495">
    <property type="entry name" value="NUCLEOPORIN-RELATED"/>
    <property type="match status" value="1"/>
</dbReference>
<dbReference type="Gene3D" id="2.40.480.10">
    <property type="entry name" value="Allene oxide cyclase-like"/>
    <property type="match status" value="1"/>
</dbReference>
<accession>A0A834ZQJ6</accession>
<evidence type="ECO:0000313" key="5">
    <source>
        <dbReference type="EMBL" id="KAF8406582.1"/>
    </source>
</evidence>
<dbReference type="OMA" id="ANWAHEI"/>
<dbReference type="AlphaFoldDB" id="A0A834ZQJ6"/>
<dbReference type="GO" id="GO:0048046">
    <property type="term" value="C:apoplast"/>
    <property type="evidence" value="ECO:0007669"/>
    <property type="project" value="UniProtKB-SubCell"/>
</dbReference>
<dbReference type="GO" id="GO:0009699">
    <property type="term" value="P:phenylpropanoid biosynthetic process"/>
    <property type="evidence" value="ECO:0007669"/>
    <property type="project" value="UniProtKB-ARBA"/>
</dbReference>
<evidence type="ECO:0000313" key="6">
    <source>
        <dbReference type="Proteomes" id="UP000655225"/>
    </source>
</evidence>
<sequence length="239" mass="26649">MKDNRQLWSHFPSAIAQAIRRSANDAAHRLAKRPLSWRRQDRPVPYPRLLESYPFDQGISGTTPAVQSLVDEPDPVHDQVSWFENLRVRKEKVTRLHFYFHDILSGKKPTAMRVAQATVTDKSPTFFGMIMMADDPLTEGPEPTSKLLGRAQGLYGSASQGELGLIMAMNYGFTDGKYNGSSLSILGRNSAMHPLREMPIVGGTGVFRLARGSAFAKTHWFDPASGDAIVEYNVTVIHY</sequence>
<dbReference type="EMBL" id="JABCRI010000005">
    <property type="protein sequence ID" value="KAF8406582.1"/>
    <property type="molecule type" value="Genomic_DNA"/>
</dbReference>
<dbReference type="InterPro" id="IPR044859">
    <property type="entry name" value="Allene_oxi_cyc_Dirigent"/>
</dbReference>
<evidence type="ECO:0000256" key="4">
    <source>
        <dbReference type="RuleBase" id="RU363099"/>
    </source>
</evidence>